<dbReference type="EMBL" id="FNFY01000001">
    <property type="protein sequence ID" value="SDK20230.1"/>
    <property type="molecule type" value="Genomic_DNA"/>
</dbReference>
<proteinExistence type="predicted"/>
<organism evidence="1 2">
    <name type="scientific">Lacicoccus qingdaonensis</name>
    <dbReference type="NCBI Taxonomy" id="576118"/>
    <lineage>
        <taxon>Bacteria</taxon>
        <taxon>Bacillati</taxon>
        <taxon>Bacillota</taxon>
        <taxon>Bacilli</taxon>
        <taxon>Bacillales</taxon>
        <taxon>Salinicoccaceae</taxon>
        <taxon>Lacicoccus</taxon>
    </lineage>
</organism>
<accession>A0A1G9A1G6</accession>
<dbReference type="Proteomes" id="UP000199008">
    <property type="component" value="Unassembled WGS sequence"/>
</dbReference>
<keyword evidence="2" id="KW-1185">Reference proteome</keyword>
<protein>
    <submittedName>
        <fullName evidence="1">Uncharacterized protein</fullName>
    </submittedName>
</protein>
<gene>
    <name evidence="1" type="ORF">SAMN05216216_10149</name>
</gene>
<evidence type="ECO:0000313" key="2">
    <source>
        <dbReference type="Proteomes" id="UP000199008"/>
    </source>
</evidence>
<dbReference type="OrthoDB" id="9934128at2"/>
<dbReference type="STRING" id="576118.SAMN05216216_10149"/>
<name>A0A1G9A1G6_9BACL</name>
<reference evidence="2" key="1">
    <citation type="submission" date="2016-10" db="EMBL/GenBank/DDBJ databases">
        <authorList>
            <person name="Varghese N."/>
            <person name="Submissions S."/>
        </authorList>
    </citation>
    <scope>NUCLEOTIDE SEQUENCE [LARGE SCALE GENOMIC DNA]</scope>
    <source>
        <strain evidence="2">CGMCC 1.8895</strain>
    </source>
</reference>
<dbReference type="RefSeq" id="WP_092983600.1">
    <property type="nucleotide sequence ID" value="NZ_FNFY01000001.1"/>
</dbReference>
<evidence type="ECO:0000313" key="1">
    <source>
        <dbReference type="EMBL" id="SDK20230.1"/>
    </source>
</evidence>
<dbReference type="AlphaFoldDB" id="A0A1G9A1G6"/>
<sequence>MKTDMHMDVTPAIFPAPLEPVQAEEIVAGQLIQAVDGAACTALYDVAVVKQQVMGHAGGTP</sequence>